<dbReference type="InterPro" id="IPR009874">
    <property type="entry name" value="DUF1428"/>
</dbReference>
<dbReference type="Pfam" id="PF07237">
    <property type="entry name" value="DUF1428"/>
    <property type="match status" value="1"/>
</dbReference>
<dbReference type="EMBL" id="JBHTIH010000002">
    <property type="protein sequence ID" value="MFD0738504.1"/>
    <property type="molecule type" value="Genomic_DNA"/>
</dbReference>
<accession>A0ABW2YJF2</accession>
<proteinExistence type="predicted"/>
<keyword evidence="2" id="KW-1185">Reference proteome</keyword>
<reference evidence="2" key="1">
    <citation type="journal article" date="2019" name="Int. J. Syst. Evol. Microbiol.">
        <title>The Global Catalogue of Microorganisms (GCM) 10K type strain sequencing project: providing services to taxonomists for standard genome sequencing and annotation.</title>
        <authorList>
            <consortium name="The Broad Institute Genomics Platform"/>
            <consortium name="The Broad Institute Genome Sequencing Center for Infectious Disease"/>
            <person name="Wu L."/>
            <person name="Ma J."/>
        </authorList>
    </citation>
    <scope>NUCLEOTIDE SEQUENCE [LARGE SCALE GENOMIC DNA]</scope>
    <source>
        <strain evidence="2">CCUG 55491</strain>
    </source>
</reference>
<comment type="caution">
    <text evidence="1">The sequence shown here is derived from an EMBL/GenBank/DDBJ whole genome shotgun (WGS) entry which is preliminary data.</text>
</comment>
<dbReference type="InterPro" id="IPR011008">
    <property type="entry name" value="Dimeric_a/b-barrel"/>
</dbReference>
<evidence type="ECO:0000313" key="2">
    <source>
        <dbReference type="Proteomes" id="UP001597090"/>
    </source>
</evidence>
<organism evidence="1 2">
    <name type="scientific">Lysobacter koreensis</name>
    <dbReference type="NCBI Taxonomy" id="266122"/>
    <lineage>
        <taxon>Bacteria</taxon>
        <taxon>Pseudomonadati</taxon>
        <taxon>Pseudomonadota</taxon>
        <taxon>Gammaproteobacteria</taxon>
        <taxon>Lysobacterales</taxon>
        <taxon>Lysobacteraceae</taxon>
        <taxon>Lysobacter</taxon>
    </lineage>
</organism>
<dbReference type="Gene3D" id="3.30.70.100">
    <property type="match status" value="1"/>
</dbReference>
<dbReference type="RefSeq" id="WP_386811661.1">
    <property type="nucleotide sequence ID" value="NZ_JBHTIH010000002.1"/>
</dbReference>
<sequence length="126" mass="14252">MIDEKAAGTTGYADGYVVPVPRGNKEAYREMASKAVEAFKDYGATRVVEAWGDDVPDGKVTDFKRSVKATDDENVVFSFVEWPDKATRDAGWKKMMEDPRMQPDKDNMPFDGKRMFWGGFKPLLDE</sequence>
<evidence type="ECO:0000313" key="1">
    <source>
        <dbReference type="EMBL" id="MFD0738504.1"/>
    </source>
</evidence>
<gene>
    <name evidence="1" type="ORF">ACFQZQ_04280</name>
</gene>
<dbReference type="Proteomes" id="UP001597090">
    <property type="component" value="Unassembled WGS sequence"/>
</dbReference>
<name>A0ABW2YJF2_9GAMM</name>
<protein>
    <submittedName>
        <fullName evidence="1">DUF1428 domain-containing protein</fullName>
    </submittedName>
</protein>
<dbReference type="PIRSF" id="PIRSF007028">
    <property type="entry name" value="UCP007028"/>
    <property type="match status" value="1"/>
</dbReference>
<dbReference type="SUPFAM" id="SSF54909">
    <property type="entry name" value="Dimeric alpha+beta barrel"/>
    <property type="match status" value="1"/>
</dbReference>